<evidence type="ECO:0000256" key="9">
    <source>
        <dbReference type="NCBIfam" id="TIGR00362"/>
    </source>
</evidence>
<dbReference type="GO" id="GO:0008289">
    <property type="term" value="F:lipid binding"/>
    <property type="evidence" value="ECO:0007669"/>
    <property type="project" value="UniProtKB-KW"/>
</dbReference>
<feature type="region of interest" description="Domain IV, binds dsDNA" evidence="8">
    <location>
        <begin position="328"/>
        <end position="447"/>
    </location>
</feature>
<dbReference type="STRING" id="57664.SAMN05661003_11816"/>
<dbReference type="CDD" id="cd00009">
    <property type="entry name" value="AAA"/>
    <property type="match status" value="1"/>
</dbReference>
<evidence type="ECO:0000256" key="8">
    <source>
        <dbReference type="HAMAP-Rule" id="MF_00377"/>
    </source>
</evidence>
<sequence length="447" mass="51443">MINYHDSNLWLSILDVLKNSTSEQNFTTWIKPIKFLEFKNNTITLCVKNIFIKNWVDKNYVDLIKTAAFKKHSISDINIKIIVSDKYIDEDKRNSKIDENTIKTKVDTINSYINKEYTFENFISGNSNQFAAAASQAVANNPATVYNPLFIYGGVGLGKTHLLHAIGNCVIQNKKLRAFYYSSEKFTNELINSIRYGKMDEFRNKFRNIDVLLIDDVQFIAGKERTQEEFFHTFNSLYESQKQIVVTSDKFPKEIPGLEERLRSRFEWGLIADIQPPDNETKQAILEAKAEKNKIKLTKEVTDFLVNSVISNIRELEGYIVRLGAYASLTSTEITVEMAKEILKDIIIEKSSIVTIEDIQKKACQHFNIKISDLKSSKRAKKYVVPRQISMYLCRQLTDCSYPEIGEHFGGKDHSTVIHSIKKIEAEMETNQILKNIIRNIKSTLVV</sequence>
<keyword evidence="6 8" id="KW-0446">Lipid-binding</keyword>
<dbReference type="Pfam" id="PF08299">
    <property type="entry name" value="Bac_DnaA_C"/>
    <property type="match status" value="1"/>
</dbReference>
<dbReference type="GO" id="GO:0003688">
    <property type="term" value="F:DNA replication origin binding"/>
    <property type="evidence" value="ECO:0007669"/>
    <property type="project" value="UniProtKB-UniRule"/>
</dbReference>
<dbReference type="SMART" id="SM00382">
    <property type="entry name" value="AAA"/>
    <property type="match status" value="1"/>
</dbReference>
<feature type="domain" description="AAA+ ATPase" evidence="12">
    <location>
        <begin position="145"/>
        <end position="272"/>
    </location>
</feature>
<dbReference type="GO" id="GO:0006270">
    <property type="term" value="P:DNA replication initiation"/>
    <property type="evidence" value="ECO:0007669"/>
    <property type="project" value="UniProtKB-UniRule"/>
</dbReference>
<dbReference type="GO" id="GO:0005886">
    <property type="term" value="C:plasma membrane"/>
    <property type="evidence" value="ECO:0007669"/>
    <property type="project" value="TreeGrafter"/>
</dbReference>
<evidence type="ECO:0000256" key="2">
    <source>
        <dbReference type="ARBA" id="ARBA00022490"/>
    </source>
</evidence>
<dbReference type="InterPro" id="IPR038454">
    <property type="entry name" value="DnaA_N_sf"/>
</dbReference>
<comment type="subunit">
    <text evidence="8">Oligomerizes as a right-handed, spiral filament on DNA at oriC.</text>
</comment>
<dbReference type="CDD" id="cd06571">
    <property type="entry name" value="Bac_DnaA_C"/>
    <property type="match status" value="1"/>
</dbReference>
<dbReference type="PROSITE" id="PS01008">
    <property type="entry name" value="DNAA"/>
    <property type="match status" value="1"/>
</dbReference>
<dbReference type="PANTHER" id="PTHR30050:SF2">
    <property type="entry name" value="CHROMOSOMAL REPLICATION INITIATOR PROTEIN DNAA"/>
    <property type="match status" value="1"/>
</dbReference>
<dbReference type="InterPro" id="IPR013317">
    <property type="entry name" value="DnaA_dom"/>
</dbReference>
<comment type="subcellular location">
    <subcellularLocation>
        <location evidence="8">Cytoplasm</location>
    </subcellularLocation>
</comment>
<dbReference type="HAMAP" id="MF_00377">
    <property type="entry name" value="DnaA_bact"/>
    <property type="match status" value="1"/>
</dbReference>
<dbReference type="Proteomes" id="UP000243205">
    <property type="component" value="Unassembled WGS sequence"/>
</dbReference>
<evidence type="ECO:0000256" key="1">
    <source>
        <dbReference type="ARBA" id="ARBA00006583"/>
    </source>
</evidence>
<evidence type="ECO:0000256" key="5">
    <source>
        <dbReference type="ARBA" id="ARBA00022840"/>
    </source>
</evidence>
<keyword evidence="7 8" id="KW-0238">DNA-binding</keyword>
<dbReference type="NCBIfam" id="TIGR00362">
    <property type="entry name" value="DnaA"/>
    <property type="match status" value="1"/>
</dbReference>
<comment type="caution">
    <text evidence="8">Lacks conserved residue(s) required for the propagation of feature annotation.</text>
</comment>
<dbReference type="AlphaFoldDB" id="A0A1G7E6L3"/>
<dbReference type="SMART" id="SM00760">
    <property type="entry name" value="Bac_DnaA_C"/>
    <property type="match status" value="1"/>
</dbReference>
<dbReference type="FunFam" id="3.40.50.300:FF:000668">
    <property type="entry name" value="Chromosomal replication initiator protein DnaA"/>
    <property type="match status" value="1"/>
</dbReference>
<dbReference type="Gene3D" id="1.10.1750.10">
    <property type="match status" value="1"/>
</dbReference>
<keyword evidence="3 8" id="KW-0235">DNA replication</keyword>
<dbReference type="Gene3D" id="3.40.50.300">
    <property type="entry name" value="P-loop containing nucleotide triphosphate hydrolases"/>
    <property type="match status" value="1"/>
</dbReference>
<reference evidence="15" key="1">
    <citation type="submission" date="2016-10" db="EMBL/GenBank/DDBJ databases">
        <authorList>
            <person name="Varghese N."/>
            <person name="Submissions S."/>
        </authorList>
    </citation>
    <scope>NUCLEOTIDE SEQUENCE [LARGE SCALE GENOMIC DNA]</scope>
    <source>
        <strain evidence="15">DSM 8987</strain>
    </source>
</reference>
<dbReference type="GO" id="GO:0005737">
    <property type="term" value="C:cytoplasm"/>
    <property type="evidence" value="ECO:0007669"/>
    <property type="project" value="UniProtKB-SubCell"/>
</dbReference>
<keyword evidence="2 8" id="KW-0963">Cytoplasm</keyword>
<protein>
    <recommendedName>
        <fullName evidence="8 9">Chromosomal replication initiator protein DnaA</fullName>
    </recommendedName>
</protein>
<dbReference type="InterPro" id="IPR020591">
    <property type="entry name" value="Chromosome_initiator_DnaA-like"/>
</dbReference>
<comment type="domain">
    <text evidence="8">Domain I is involved in oligomerization and binding regulators, domain II is flexibile and of varying length in different bacteria, domain III forms the AAA+ region, while domain IV binds dsDNA.</text>
</comment>
<evidence type="ECO:0000256" key="7">
    <source>
        <dbReference type="ARBA" id="ARBA00023125"/>
    </source>
</evidence>
<keyword evidence="5 8" id="KW-0067">ATP-binding</keyword>
<comment type="function">
    <text evidence="8 10">Plays an essential role in the initiation and regulation of chromosomal replication. ATP-DnaA binds to the origin of replication (oriC) to initiate formation of the DNA replication initiation complex once per cell cycle. Binds the DnaA box (a 9 base pair repeat at the origin) and separates the double-stranded (ds)DNA. Forms a right-handed helical filament on oriC DNA; dsDNA binds to the exterior of the filament while single-stranded (ss)DNA is stabiized in the filament's interior. The ATP-DnaA-oriC complex binds and stabilizes one strand of the AT-rich DNA unwinding element (DUE), permitting loading of DNA polymerase. After initiation quickly degrades to an ADP-DnaA complex that is not apt for DNA replication. Binds acidic phospholipids.</text>
</comment>
<dbReference type="InterPro" id="IPR018312">
    <property type="entry name" value="Chromosome_initiator_DnaA_CS"/>
</dbReference>
<dbReference type="InterPro" id="IPR001957">
    <property type="entry name" value="Chromosome_initiator_DnaA"/>
</dbReference>
<comment type="similarity">
    <text evidence="1 8 11">Belongs to the DnaA family.</text>
</comment>
<dbReference type="PRINTS" id="PR00051">
    <property type="entry name" value="DNAA"/>
</dbReference>
<dbReference type="PANTHER" id="PTHR30050">
    <property type="entry name" value="CHROMOSOMAL REPLICATION INITIATOR PROTEIN DNAA"/>
    <property type="match status" value="1"/>
</dbReference>
<organism evidence="14 15">
    <name type="scientific">Desulfuromonas thiophila</name>
    <dbReference type="NCBI Taxonomy" id="57664"/>
    <lineage>
        <taxon>Bacteria</taxon>
        <taxon>Pseudomonadati</taxon>
        <taxon>Thermodesulfobacteriota</taxon>
        <taxon>Desulfuromonadia</taxon>
        <taxon>Desulfuromonadales</taxon>
        <taxon>Desulfuromonadaceae</taxon>
        <taxon>Desulfuromonas</taxon>
    </lineage>
</organism>
<keyword evidence="15" id="KW-1185">Reference proteome</keyword>
<feature type="region of interest" description="Domain I, interacts with DnaA modulators" evidence="8">
    <location>
        <begin position="1"/>
        <end position="100"/>
    </location>
</feature>
<feature type="binding site" evidence="8">
    <location>
        <position position="159"/>
    </location>
    <ligand>
        <name>ATP</name>
        <dbReference type="ChEBI" id="CHEBI:30616"/>
    </ligand>
</feature>
<dbReference type="RefSeq" id="WP_092080081.1">
    <property type="nucleotide sequence ID" value="NZ_FNAQ01000018.1"/>
</dbReference>
<evidence type="ECO:0000313" key="14">
    <source>
        <dbReference type="EMBL" id="SDE59354.1"/>
    </source>
</evidence>
<keyword evidence="4 8" id="KW-0547">Nucleotide-binding</keyword>
<evidence type="ECO:0000256" key="4">
    <source>
        <dbReference type="ARBA" id="ARBA00022741"/>
    </source>
</evidence>
<dbReference type="Pfam" id="PF11638">
    <property type="entry name" value="DnaA_N"/>
    <property type="match status" value="1"/>
</dbReference>
<dbReference type="InterPro" id="IPR024633">
    <property type="entry name" value="DnaA_N_dom"/>
</dbReference>
<dbReference type="Gene3D" id="3.30.300.180">
    <property type="match status" value="1"/>
</dbReference>
<proteinExistence type="inferred from homology"/>
<name>A0A1G7E6L3_9BACT</name>
<accession>A0A1G7E6L3</accession>
<gene>
    <name evidence="8" type="primary">dnaA</name>
    <name evidence="14" type="ORF">SAMN05661003_11816</name>
</gene>
<evidence type="ECO:0000256" key="10">
    <source>
        <dbReference type="RuleBase" id="RU000577"/>
    </source>
</evidence>
<evidence type="ECO:0000256" key="11">
    <source>
        <dbReference type="RuleBase" id="RU004227"/>
    </source>
</evidence>
<evidence type="ECO:0000313" key="15">
    <source>
        <dbReference type="Proteomes" id="UP000243205"/>
    </source>
</evidence>
<dbReference type="Pfam" id="PF00308">
    <property type="entry name" value="Bac_DnaA"/>
    <property type="match status" value="1"/>
</dbReference>
<dbReference type="InterPro" id="IPR003593">
    <property type="entry name" value="AAA+_ATPase"/>
</dbReference>
<feature type="domain" description="Chromosomal replication initiator DnaA C-terminal" evidence="13">
    <location>
        <begin position="355"/>
        <end position="424"/>
    </location>
</feature>
<feature type="binding site" evidence="8">
    <location>
        <position position="160"/>
    </location>
    <ligand>
        <name>ATP</name>
        <dbReference type="ChEBI" id="CHEBI:30616"/>
    </ligand>
</feature>
<dbReference type="GO" id="GO:0006275">
    <property type="term" value="P:regulation of DNA replication"/>
    <property type="evidence" value="ECO:0007669"/>
    <property type="project" value="UniProtKB-UniRule"/>
</dbReference>
<dbReference type="InterPro" id="IPR027417">
    <property type="entry name" value="P-loop_NTPase"/>
</dbReference>
<evidence type="ECO:0000259" key="12">
    <source>
        <dbReference type="SMART" id="SM00382"/>
    </source>
</evidence>
<feature type="binding site" evidence="8">
    <location>
        <position position="158"/>
    </location>
    <ligand>
        <name>ATP</name>
        <dbReference type="ChEBI" id="CHEBI:30616"/>
    </ligand>
</feature>
<evidence type="ECO:0000256" key="6">
    <source>
        <dbReference type="ARBA" id="ARBA00023121"/>
    </source>
</evidence>
<evidence type="ECO:0000256" key="3">
    <source>
        <dbReference type="ARBA" id="ARBA00022705"/>
    </source>
</evidence>
<feature type="binding site" evidence="8">
    <location>
        <position position="156"/>
    </location>
    <ligand>
        <name>ATP</name>
        <dbReference type="ChEBI" id="CHEBI:30616"/>
    </ligand>
</feature>
<dbReference type="OrthoDB" id="9807019at2"/>
<dbReference type="GO" id="GO:0005524">
    <property type="term" value="F:ATP binding"/>
    <property type="evidence" value="ECO:0007669"/>
    <property type="project" value="UniProtKB-UniRule"/>
</dbReference>
<dbReference type="InterPro" id="IPR013159">
    <property type="entry name" value="DnaA_C"/>
</dbReference>
<dbReference type="SUPFAM" id="SSF48295">
    <property type="entry name" value="TrpR-like"/>
    <property type="match status" value="1"/>
</dbReference>
<evidence type="ECO:0000259" key="13">
    <source>
        <dbReference type="SMART" id="SM00760"/>
    </source>
</evidence>
<dbReference type="InterPro" id="IPR010921">
    <property type="entry name" value="Trp_repressor/repl_initiator"/>
</dbReference>
<dbReference type="SUPFAM" id="SSF52540">
    <property type="entry name" value="P-loop containing nucleoside triphosphate hydrolases"/>
    <property type="match status" value="1"/>
</dbReference>
<dbReference type="EMBL" id="FNAQ01000018">
    <property type="protein sequence ID" value="SDE59354.1"/>
    <property type="molecule type" value="Genomic_DNA"/>
</dbReference>
<dbReference type="Gene3D" id="1.10.8.60">
    <property type="match status" value="1"/>
</dbReference>